<reference evidence="3 4" key="1">
    <citation type="submission" date="2019-05" db="EMBL/GenBank/DDBJ databases">
        <title>Mikania micrantha, genome provides insights into the molecular mechanism of rapid growth.</title>
        <authorList>
            <person name="Liu B."/>
        </authorList>
    </citation>
    <scope>NUCLEOTIDE SEQUENCE [LARGE SCALE GENOMIC DNA]</scope>
    <source>
        <strain evidence="3">NLD-2019</strain>
        <tissue evidence="3">Leaf</tissue>
    </source>
</reference>
<protein>
    <recommendedName>
        <fullName evidence="2">LsmAD domain-containing protein</fullName>
    </recommendedName>
</protein>
<dbReference type="InterPro" id="IPR025852">
    <property type="entry name" value="SM_dom_ATX"/>
</dbReference>
<organism evidence="3 4">
    <name type="scientific">Mikania micrantha</name>
    <name type="common">bitter vine</name>
    <dbReference type="NCBI Taxonomy" id="192012"/>
    <lineage>
        <taxon>Eukaryota</taxon>
        <taxon>Viridiplantae</taxon>
        <taxon>Streptophyta</taxon>
        <taxon>Embryophyta</taxon>
        <taxon>Tracheophyta</taxon>
        <taxon>Spermatophyta</taxon>
        <taxon>Magnoliopsida</taxon>
        <taxon>eudicotyledons</taxon>
        <taxon>Gunneridae</taxon>
        <taxon>Pentapetalae</taxon>
        <taxon>asterids</taxon>
        <taxon>campanulids</taxon>
        <taxon>Asterales</taxon>
        <taxon>Asteraceae</taxon>
        <taxon>Asteroideae</taxon>
        <taxon>Heliantheae alliance</taxon>
        <taxon>Eupatorieae</taxon>
        <taxon>Mikania</taxon>
    </lineage>
</organism>
<dbReference type="OrthoDB" id="2275718at2759"/>
<dbReference type="GO" id="GO:0003729">
    <property type="term" value="F:mRNA binding"/>
    <property type="evidence" value="ECO:0007669"/>
    <property type="project" value="TreeGrafter"/>
</dbReference>
<feature type="domain" description="LsmAD" evidence="2">
    <location>
        <begin position="294"/>
        <end position="365"/>
    </location>
</feature>
<dbReference type="Pfam" id="PF14438">
    <property type="entry name" value="SM-ATX"/>
    <property type="match status" value="1"/>
</dbReference>
<dbReference type="InterPro" id="IPR009604">
    <property type="entry name" value="LsmAD_domain"/>
</dbReference>
<comment type="caution">
    <text evidence="3">The sequence shown here is derived from an EMBL/GenBank/DDBJ whole genome shotgun (WGS) entry which is preliminary data.</text>
</comment>
<sequence>MGETKKPMLAMDTTKGLSMAHINHNPVTQLQAKYKELETIFKDWLAKQSLLVEAAVVTATSSVQGAAIGGLMVTFTSDLSALQPPAPPGGILDSYDSNLNCHRMVQEDEIHCVTWTTFIGLETENKGGVESPSRHRLVYTTTCLIGHQVDVQVSDGSVFTGIFHATNAEKDFGIILKMARITKAGSSRGQKNNLDGFQKPPSKMLIIPAKELVQIVAKSISVTRDGSMNELQNDQLHDIIIDSNISQSRHVDLERELEPWVPDDDNIECPELDDTFDHHWHRGWDQFEANATLFGVKSTFNEELYTTKLDRGPQTRELEKEALRLAREIEGEDTQDLHLAEERGIHVHDKFDLDEETKYSSVSRMVDDSGYDEDEEDMLNSQNNKIFGGVSNSILNNRSALPSFFSSLVEAQSSPLSTSNNFHPSDALDCQSIIEDNPTDQRVGNIQTKDYAEKHMANDQSQALKSEDESAHPNEDCADGLSATATAYAPPSNVSSKAQENTISTAVSSTSISGIAARAANGPGLSPSSSMGSLTSEKSSLNPHAKEFRLNPNAKSFVPSSSPLRAASPVSGGSFYYPANVAPVPHMHGMPVGIGLGPTFPPHQPVIFGPQGTPLQPPPAYFPSNGPQYGQPMLLGQPGQVVYMPAYPPVRMSVLIHPF</sequence>
<dbReference type="PANTHER" id="PTHR12854:SF7">
    <property type="entry name" value="ATAXIN-2 HOMOLOG"/>
    <property type="match status" value="1"/>
</dbReference>
<feature type="compositionally biased region" description="Low complexity" evidence="1">
    <location>
        <begin position="522"/>
        <end position="536"/>
    </location>
</feature>
<dbReference type="PANTHER" id="PTHR12854">
    <property type="entry name" value="ATAXIN 2-RELATED"/>
    <property type="match status" value="1"/>
</dbReference>
<dbReference type="SMART" id="SM01272">
    <property type="entry name" value="LsmAD"/>
    <property type="match status" value="1"/>
</dbReference>
<evidence type="ECO:0000313" key="3">
    <source>
        <dbReference type="EMBL" id="KAD2394017.1"/>
    </source>
</evidence>
<dbReference type="GO" id="GO:0010494">
    <property type="term" value="C:cytoplasmic stress granule"/>
    <property type="evidence" value="ECO:0007669"/>
    <property type="project" value="TreeGrafter"/>
</dbReference>
<evidence type="ECO:0000256" key="1">
    <source>
        <dbReference type="SAM" id="MobiDB-lite"/>
    </source>
</evidence>
<dbReference type="EMBL" id="SZYD01000019">
    <property type="protein sequence ID" value="KAD2394017.1"/>
    <property type="molecule type" value="Genomic_DNA"/>
</dbReference>
<dbReference type="InterPro" id="IPR009818">
    <property type="entry name" value="PAM2_motif"/>
</dbReference>
<proteinExistence type="predicted"/>
<feature type="region of interest" description="Disordered" evidence="1">
    <location>
        <begin position="455"/>
        <end position="479"/>
    </location>
</feature>
<accession>A0A5N6LPA6</accession>
<keyword evidence="4" id="KW-1185">Reference proteome</keyword>
<dbReference type="Pfam" id="PF07145">
    <property type="entry name" value="PAM2"/>
    <property type="match status" value="1"/>
</dbReference>
<dbReference type="InterPro" id="IPR045117">
    <property type="entry name" value="ATXN2-like"/>
</dbReference>
<dbReference type="Pfam" id="PF06741">
    <property type="entry name" value="LsmAD"/>
    <property type="match status" value="1"/>
</dbReference>
<dbReference type="AlphaFoldDB" id="A0A5N6LPA6"/>
<dbReference type="Proteomes" id="UP000326396">
    <property type="component" value="Linkage Group LG9"/>
</dbReference>
<feature type="region of interest" description="Disordered" evidence="1">
    <location>
        <begin position="522"/>
        <end position="542"/>
    </location>
</feature>
<name>A0A5N6LPA6_9ASTR</name>
<evidence type="ECO:0000313" key="4">
    <source>
        <dbReference type="Proteomes" id="UP000326396"/>
    </source>
</evidence>
<evidence type="ECO:0000259" key="2">
    <source>
        <dbReference type="SMART" id="SM01272"/>
    </source>
</evidence>
<gene>
    <name evidence="3" type="ORF">E3N88_40994</name>
</gene>
<feature type="compositionally biased region" description="Basic and acidic residues" evidence="1">
    <location>
        <begin position="465"/>
        <end position="475"/>
    </location>
</feature>
<dbReference type="GO" id="GO:0034063">
    <property type="term" value="P:stress granule assembly"/>
    <property type="evidence" value="ECO:0007669"/>
    <property type="project" value="TreeGrafter"/>
</dbReference>